<evidence type="ECO:0000259" key="1">
    <source>
        <dbReference type="PROSITE" id="PS50994"/>
    </source>
</evidence>
<dbReference type="InterPro" id="IPR009057">
    <property type="entry name" value="Homeodomain-like_sf"/>
</dbReference>
<dbReference type="Pfam" id="PF13683">
    <property type="entry name" value="rve_3"/>
    <property type="match status" value="1"/>
</dbReference>
<dbReference type="InterPro" id="IPR012337">
    <property type="entry name" value="RNaseH-like_sf"/>
</dbReference>
<dbReference type="PANTHER" id="PTHR47515:SF1">
    <property type="entry name" value="BLR2054 PROTEIN"/>
    <property type="match status" value="1"/>
</dbReference>
<accession>A0A2M7B7C2</accession>
<dbReference type="Gene3D" id="3.30.420.10">
    <property type="entry name" value="Ribonuclease H-like superfamily/Ribonuclease H"/>
    <property type="match status" value="1"/>
</dbReference>
<dbReference type="GO" id="GO:0003676">
    <property type="term" value="F:nucleic acid binding"/>
    <property type="evidence" value="ECO:0007669"/>
    <property type="project" value="InterPro"/>
</dbReference>
<evidence type="ECO:0000313" key="3">
    <source>
        <dbReference type="Proteomes" id="UP000230131"/>
    </source>
</evidence>
<name>A0A2M7B7C2_9BACT</name>
<dbReference type="Pfam" id="PF13384">
    <property type="entry name" value="HTH_23"/>
    <property type="match status" value="1"/>
</dbReference>
<dbReference type="PROSITE" id="PS50994">
    <property type="entry name" value="INTEGRASE"/>
    <property type="match status" value="1"/>
</dbReference>
<dbReference type="SUPFAM" id="SSF46689">
    <property type="entry name" value="Homeodomain-like"/>
    <property type="match status" value="1"/>
</dbReference>
<dbReference type="GO" id="GO:0015074">
    <property type="term" value="P:DNA integration"/>
    <property type="evidence" value="ECO:0007669"/>
    <property type="project" value="InterPro"/>
</dbReference>
<dbReference type="InterPro" id="IPR001584">
    <property type="entry name" value="Integrase_cat-core"/>
</dbReference>
<dbReference type="EMBL" id="PEVH01000062">
    <property type="protein sequence ID" value="PIU99014.1"/>
    <property type="molecule type" value="Genomic_DNA"/>
</dbReference>
<proteinExistence type="predicted"/>
<dbReference type="AlphaFoldDB" id="A0A2M7B7C2"/>
<sequence>MYMAYLTNPNLPRVRMDAVRLVRSGWSTRKVARHLGFNHSSIVRWAHKAPDDLRLKTIPTLSYPPRPMAEKPGILTQIDTIFDGPVDNRLYVYTLIDVCSRWAHALVVSRINTHKSLFFVKQAKDIAPFEFQTIQSDHGSEFSKWFTKRILENGLSHRHSRVRMPSDNGHLERFNRTLQDECLSRIPKNLRTYQKHIPEYLHYYNYERPHMALNMKTPMELLTSKWCQAID</sequence>
<protein>
    <recommendedName>
        <fullName evidence="1">Integrase catalytic domain-containing protein</fullName>
    </recommendedName>
</protein>
<reference evidence="3" key="1">
    <citation type="submission" date="2017-09" db="EMBL/GenBank/DDBJ databases">
        <title>Depth-based differentiation of microbial function through sediment-hosted aquifers and enrichment of novel symbionts in the deep terrestrial subsurface.</title>
        <authorList>
            <person name="Probst A.J."/>
            <person name="Ladd B."/>
            <person name="Jarett J.K."/>
            <person name="Geller-Mcgrath D.E."/>
            <person name="Sieber C.M.K."/>
            <person name="Emerson J.B."/>
            <person name="Anantharaman K."/>
            <person name="Thomas B.C."/>
            <person name="Malmstrom R."/>
            <person name="Stieglmeier M."/>
            <person name="Klingl A."/>
            <person name="Woyke T."/>
            <person name="Ryan C.M."/>
            <person name="Banfield J.F."/>
        </authorList>
    </citation>
    <scope>NUCLEOTIDE SEQUENCE [LARGE SCALE GENOMIC DNA]</scope>
</reference>
<dbReference type="InterPro" id="IPR036397">
    <property type="entry name" value="RNaseH_sf"/>
</dbReference>
<dbReference type="SUPFAM" id="SSF53098">
    <property type="entry name" value="Ribonuclease H-like"/>
    <property type="match status" value="1"/>
</dbReference>
<gene>
    <name evidence="2" type="ORF">COS59_02040</name>
</gene>
<comment type="caution">
    <text evidence="2">The sequence shown here is derived from an EMBL/GenBank/DDBJ whole genome shotgun (WGS) entry which is preliminary data.</text>
</comment>
<organism evidence="2 3">
    <name type="scientific">Candidatus Wolfebacteria bacterium CG03_land_8_20_14_0_80_36_15</name>
    <dbReference type="NCBI Taxonomy" id="1975067"/>
    <lineage>
        <taxon>Bacteria</taxon>
        <taxon>Candidatus Wolfeibacteriota</taxon>
    </lineage>
</organism>
<feature type="domain" description="Integrase catalytic" evidence="1">
    <location>
        <begin position="68"/>
        <end position="226"/>
    </location>
</feature>
<evidence type="ECO:0000313" key="2">
    <source>
        <dbReference type="EMBL" id="PIU99014.1"/>
    </source>
</evidence>
<dbReference type="PANTHER" id="PTHR47515">
    <property type="entry name" value="LOW CALCIUM RESPONSE LOCUS PROTEIN T"/>
    <property type="match status" value="1"/>
</dbReference>
<dbReference type="Proteomes" id="UP000230131">
    <property type="component" value="Unassembled WGS sequence"/>
</dbReference>